<evidence type="ECO:0000256" key="1">
    <source>
        <dbReference type="ARBA" id="ARBA00000582"/>
    </source>
</evidence>
<dbReference type="EMBL" id="DUHE01000019">
    <property type="protein sequence ID" value="HII83363.1"/>
    <property type="molecule type" value="Genomic_DNA"/>
</dbReference>
<evidence type="ECO:0000313" key="19">
    <source>
        <dbReference type="Proteomes" id="UP000591058"/>
    </source>
</evidence>
<evidence type="ECO:0000256" key="6">
    <source>
        <dbReference type="ARBA" id="ARBA00022490"/>
    </source>
</evidence>
<sequence>MKVVVVAGIPGSGSTTVLQHALKETDYVHVNYGDVMLEIAQEMKLVEDRDSMRKLPPETQKKVQKKAAGTIRARAEKANTIVDTHCTIKTPSGFLPGLPQWVLEELEPDMFILIEADGDEILMRRVSDTTRIRDMERLQEINLHQEMNRATAMAYAVYTGATVKIIENHNDLLEKSVEEMKQTLIR</sequence>
<dbReference type="Proteomes" id="UP000591058">
    <property type="component" value="Unassembled WGS sequence"/>
</dbReference>
<dbReference type="Proteomes" id="UP000586031">
    <property type="component" value="Unassembled WGS sequence"/>
</dbReference>
<evidence type="ECO:0000256" key="5">
    <source>
        <dbReference type="ARBA" id="ARBA00019926"/>
    </source>
</evidence>
<dbReference type="GO" id="GO:0005737">
    <property type="term" value="C:cytoplasm"/>
    <property type="evidence" value="ECO:0007669"/>
    <property type="project" value="UniProtKB-SubCell"/>
</dbReference>
<dbReference type="Proteomes" id="UP000232806">
    <property type="component" value="Chromosome"/>
</dbReference>
<keyword evidence="10 12" id="KW-0067">ATP-binding</keyword>
<dbReference type="EC" id="2.7.4.3" evidence="4 12"/>
<dbReference type="GO" id="GO:0005524">
    <property type="term" value="F:ATP binding"/>
    <property type="evidence" value="ECO:0007669"/>
    <property type="project" value="UniProtKB-UniRule"/>
</dbReference>
<dbReference type="EMBL" id="JABBYL010000008">
    <property type="protein sequence ID" value="NMO08621.1"/>
    <property type="molecule type" value="Genomic_DNA"/>
</dbReference>
<dbReference type="EMBL" id="CP017766">
    <property type="protein sequence ID" value="AUB56073.1"/>
    <property type="molecule type" value="Genomic_DNA"/>
</dbReference>
<dbReference type="RefSeq" id="WP_100906046.1">
    <property type="nucleotide sequence ID" value="NZ_CP017766.1"/>
</dbReference>
<protein>
    <recommendedName>
        <fullName evidence="5 12">Adenylate kinase</fullName>
        <shortName evidence="12">AK</shortName>
        <ecNumber evidence="4 12">2.7.4.3</ecNumber>
    </recommendedName>
    <alternativeName>
        <fullName evidence="11 12">ATP-AMP transphosphorylase</fullName>
    </alternativeName>
</protein>
<evidence type="ECO:0000313" key="18">
    <source>
        <dbReference type="Proteomes" id="UP000232806"/>
    </source>
</evidence>
<reference evidence="16 19" key="3">
    <citation type="submission" date="2020-04" db="EMBL/GenBank/DDBJ databases">
        <title>Draft genome of Methanobacterium subterraneum isolated from animal feces.</title>
        <authorList>
            <person name="Ouboter H.T."/>
            <person name="Berger S."/>
            <person name="Gungor E."/>
            <person name="Jetten M.S.M."/>
            <person name="Welte C.U."/>
        </authorList>
    </citation>
    <scope>NUCLEOTIDE SEQUENCE [LARGE SCALE GENOMIC DNA]</scope>
    <source>
        <strain evidence="16">HO_2020</strain>
    </source>
</reference>
<dbReference type="SUPFAM" id="SSF52540">
    <property type="entry name" value="P-loop containing nucleoside triphosphate hydrolases"/>
    <property type="match status" value="1"/>
</dbReference>
<name>A0A2H4VDA0_9EURY</name>
<dbReference type="NCBIfam" id="NF003122">
    <property type="entry name" value="PRK04040.1"/>
    <property type="match status" value="1"/>
</dbReference>
<proteinExistence type="inferred from homology"/>
<keyword evidence="8 12" id="KW-0547">Nucleotide-binding</keyword>
<dbReference type="Gene3D" id="3.40.50.300">
    <property type="entry name" value="P-loop containing nucleotide triphosphate hydrolases"/>
    <property type="match status" value="1"/>
</dbReference>
<evidence type="ECO:0000313" key="13">
    <source>
        <dbReference type="EMBL" id="AUB56073.1"/>
    </source>
</evidence>
<evidence type="ECO:0000256" key="11">
    <source>
        <dbReference type="ARBA" id="ARBA00033336"/>
    </source>
</evidence>
<evidence type="ECO:0000256" key="10">
    <source>
        <dbReference type="ARBA" id="ARBA00022840"/>
    </source>
</evidence>
<evidence type="ECO:0000256" key="4">
    <source>
        <dbReference type="ARBA" id="ARBA00012955"/>
    </source>
</evidence>
<evidence type="ECO:0000256" key="3">
    <source>
        <dbReference type="ARBA" id="ARBA00007088"/>
    </source>
</evidence>
<keyword evidence="6 12" id="KW-0963">Cytoplasm</keyword>
<feature type="binding site" evidence="12">
    <location>
        <begin position="8"/>
        <end position="16"/>
    </location>
    <ligand>
        <name>ATP</name>
        <dbReference type="ChEBI" id="CHEBI:30616"/>
    </ligand>
</feature>
<dbReference type="AlphaFoldDB" id="A0A2H4VDA0"/>
<gene>
    <name evidence="12" type="primary">adkA</name>
    <name evidence="13" type="ORF">BK007_08715</name>
    <name evidence="14" type="ORF">BK009_04770</name>
    <name evidence="15" type="ORF">HA271_00665</name>
    <name evidence="16" type="ORF">HG719_02060</name>
</gene>
<reference evidence="17 18" key="1">
    <citation type="submission" date="2016-10" db="EMBL/GenBank/DDBJ databases">
        <title>Comparative genomics between deep and shallow subseafloor isolates.</title>
        <authorList>
            <person name="Ishii S."/>
            <person name="Miller J.R."/>
            <person name="Sutton G."/>
            <person name="Suzuki S."/>
            <person name="Methe B."/>
            <person name="Inagaki F."/>
            <person name="Imachi H."/>
        </authorList>
    </citation>
    <scope>NUCLEOTIDE SEQUENCE [LARGE SCALE GENOMIC DNA]</scope>
    <source>
        <strain evidence="14 17">A8p</strain>
        <strain evidence="13 18">MO-MB1</strain>
    </source>
</reference>
<dbReference type="Pfam" id="PF13207">
    <property type="entry name" value="AAA_17"/>
    <property type="match status" value="1"/>
</dbReference>
<evidence type="ECO:0000256" key="9">
    <source>
        <dbReference type="ARBA" id="ARBA00022777"/>
    </source>
</evidence>
<dbReference type="GO" id="GO:0004017">
    <property type="term" value="F:AMP kinase activity"/>
    <property type="evidence" value="ECO:0007669"/>
    <property type="project" value="UniProtKB-UniRule"/>
</dbReference>
<comment type="catalytic activity">
    <reaction evidence="1 12">
        <text>AMP + ATP = 2 ADP</text>
        <dbReference type="Rhea" id="RHEA:12973"/>
        <dbReference type="ChEBI" id="CHEBI:30616"/>
        <dbReference type="ChEBI" id="CHEBI:456215"/>
        <dbReference type="ChEBI" id="CHEBI:456216"/>
        <dbReference type="EC" id="2.7.4.3"/>
    </reaction>
</comment>
<dbReference type="InterPro" id="IPR023477">
    <property type="entry name" value="Adenylate_kinase_AdkA"/>
</dbReference>
<dbReference type="KEGG" id="msub:BK009_04770"/>
<evidence type="ECO:0000256" key="2">
    <source>
        <dbReference type="ARBA" id="ARBA00004496"/>
    </source>
</evidence>
<evidence type="ECO:0000313" key="14">
    <source>
        <dbReference type="EMBL" id="AUB60052.1"/>
    </source>
</evidence>
<evidence type="ECO:0000313" key="15">
    <source>
        <dbReference type="EMBL" id="HII83363.1"/>
    </source>
</evidence>
<accession>A0A2H4VPR8</accession>
<dbReference type="EMBL" id="CP017768">
    <property type="protein sequence ID" value="AUB60052.1"/>
    <property type="molecule type" value="Genomic_DNA"/>
</dbReference>
<evidence type="ECO:0000256" key="8">
    <source>
        <dbReference type="ARBA" id="ARBA00022741"/>
    </source>
</evidence>
<evidence type="ECO:0000256" key="7">
    <source>
        <dbReference type="ARBA" id="ARBA00022679"/>
    </source>
</evidence>
<evidence type="ECO:0000313" key="17">
    <source>
        <dbReference type="Proteomes" id="UP000232631"/>
    </source>
</evidence>
<dbReference type="InterPro" id="IPR027417">
    <property type="entry name" value="P-loop_NTPase"/>
</dbReference>
<dbReference type="GeneID" id="35122403"/>
<comment type="subcellular location">
    <subcellularLocation>
        <location evidence="2 12">Cytoplasm</location>
    </subcellularLocation>
</comment>
<organism evidence="13 18">
    <name type="scientific">Methanobacterium subterraneum</name>
    <dbReference type="NCBI Taxonomy" id="59277"/>
    <lineage>
        <taxon>Archaea</taxon>
        <taxon>Methanobacteriati</taxon>
        <taxon>Methanobacteriota</taxon>
        <taxon>Methanomada group</taxon>
        <taxon>Methanobacteria</taxon>
        <taxon>Methanobacteriales</taxon>
        <taxon>Methanobacteriaceae</taxon>
        <taxon>Methanobacterium</taxon>
    </lineage>
</organism>
<keyword evidence="7 12" id="KW-0808">Transferase</keyword>
<comment type="similarity">
    <text evidence="3 12">Belongs to the archaeal adenylate kinase family.</text>
</comment>
<reference evidence="15" key="2">
    <citation type="journal article" date="2020" name="bioRxiv">
        <title>A rank-normalized archaeal taxonomy based on genome phylogeny resolves widespread incomplete and uneven classifications.</title>
        <authorList>
            <person name="Rinke C."/>
            <person name="Chuvochina M."/>
            <person name="Mussig A.J."/>
            <person name="Chaumeil P.-A."/>
            <person name="Waite D.W."/>
            <person name="Whitman W.B."/>
            <person name="Parks D.H."/>
            <person name="Hugenholtz P."/>
        </authorList>
    </citation>
    <scope>NUCLEOTIDE SEQUENCE</scope>
    <source>
        <strain evidence="15">UBA11802</strain>
    </source>
</reference>
<dbReference type="OrthoDB" id="26198at2157"/>
<dbReference type="HAMAP" id="MF_00234">
    <property type="entry name" value="Adenylate_kinase_AdkA"/>
    <property type="match status" value="1"/>
</dbReference>
<dbReference type="Proteomes" id="UP000232631">
    <property type="component" value="Chromosome"/>
</dbReference>
<evidence type="ECO:0000313" key="16">
    <source>
        <dbReference type="EMBL" id="NMO08621.1"/>
    </source>
</evidence>
<accession>A0A2H4VDA0</accession>
<keyword evidence="17" id="KW-1185">Reference proteome</keyword>
<keyword evidence="9 12" id="KW-0418">Kinase</keyword>
<evidence type="ECO:0000256" key="12">
    <source>
        <dbReference type="HAMAP-Rule" id="MF_00234"/>
    </source>
</evidence>